<protein>
    <submittedName>
        <fullName evidence="1">Uncharacterized protein</fullName>
    </submittedName>
</protein>
<dbReference type="Proteomes" id="UP001165367">
    <property type="component" value="Unassembled WGS sequence"/>
</dbReference>
<dbReference type="EMBL" id="JAKLTR010000007">
    <property type="protein sequence ID" value="MCG2615126.1"/>
    <property type="molecule type" value="Genomic_DNA"/>
</dbReference>
<organism evidence="1 2">
    <name type="scientific">Terrimonas ginsenosidimutans</name>
    <dbReference type="NCBI Taxonomy" id="2908004"/>
    <lineage>
        <taxon>Bacteria</taxon>
        <taxon>Pseudomonadati</taxon>
        <taxon>Bacteroidota</taxon>
        <taxon>Chitinophagia</taxon>
        <taxon>Chitinophagales</taxon>
        <taxon>Chitinophagaceae</taxon>
        <taxon>Terrimonas</taxon>
    </lineage>
</organism>
<name>A0ABS9KS31_9BACT</name>
<sequence>MHKRLIQITLVIKAYPVMQEYNFTKRTELLYDVNIDDENGQRCYFSLVKDKDYWQIGPELLLPNWVSENESDLLSAFHSVENMELIGQFYNN</sequence>
<accession>A0ABS9KS31</accession>
<evidence type="ECO:0000313" key="2">
    <source>
        <dbReference type="Proteomes" id="UP001165367"/>
    </source>
</evidence>
<dbReference type="RefSeq" id="WP_237872188.1">
    <property type="nucleotide sequence ID" value="NZ_JAKLTR010000007.1"/>
</dbReference>
<comment type="caution">
    <text evidence="1">The sequence shown here is derived from an EMBL/GenBank/DDBJ whole genome shotgun (WGS) entry which is preliminary data.</text>
</comment>
<evidence type="ECO:0000313" key="1">
    <source>
        <dbReference type="EMBL" id="MCG2615126.1"/>
    </source>
</evidence>
<proteinExistence type="predicted"/>
<gene>
    <name evidence="1" type="ORF">LZZ85_12575</name>
</gene>
<reference evidence="1" key="1">
    <citation type="submission" date="2022-01" db="EMBL/GenBank/DDBJ databases">
        <authorList>
            <person name="Jo J.-H."/>
            <person name="Im W.-T."/>
        </authorList>
    </citation>
    <scope>NUCLEOTIDE SEQUENCE</scope>
    <source>
        <strain evidence="1">NA20</strain>
    </source>
</reference>
<keyword evidence="2" id="KW-1185">Reference proteome</keyword>